<protein>
    <recommendedName>
        <fullName evidence="5">LPXTG cell wall anchor domain-containing protein</fullName>
    </recommendedName>
</protein>
<keyword evidence="2" id="KW-0732">Signal</keyword>
<reference evidence="3" key="2">
    <citation type="submission" date="2020-09" db="EMBL/GenBank/DDBJ databases">
        <authorList>
            <person name="Sun Q."/>
            <person name="Zhou Y."/>
        </authorList>
    </citation>
    <scope>NUCLEOTIDE SEQUENCE</scope>
    <source>
        <strain evidence="3">CGMCC 1.12726</strain>
    </source>
</reference>
<accession>A0A917CSQ6</accession>
<gene>
    <name evidence="3" type="ORF">GCM10010960_19900</name>
</gene>
<dbReference type="EMBL" id="BMFO01000006">
    <property type="protein sequence ID" value="GGF98320.1"/>
    <property type="molecule type" value="Genomic_DNA"/>
</dbReference>
<name>A0A917CSQ6_9GAMM</name>
<organism evidence="3 4">
    <name type="scientific">Arenimonas maotaiensis</name>
    <dbReference type="NCBI Taxonomy" id="1446479"/>
    <lineage>
        <taxon>Bacteria</taxon>
        <taxon>Pseudomonadati</taxon>
        <taxon>Pseudomonadota</taxon>
        <taxon>Gammaproteobacteria</taxon>
        <taxon>Lysobacterales</taxon>
        <taxon>Lysobacteraceae</taxon>
        <taxon>Arenimonas</taxon>
    </lineage>
</organism>
<feature type="chain" id="PRO_5037530105" description="LPXTG cell wall anchor domain-containing protein" evidence="2">
    <location>
        <begin position="30"/>
        <end position="191"/>
    </location>
</feature>
<proteinExistence type="predicted"/>
<sequence>MTVQNCRVFALSFLLAAGLSLSAPVGAHAGEDHAEEVSAPLPLEAFAPRAYAQSEDFELVVVLDVGRQPLRLLATLDRFLTNEPVQGATLEIEFNGTTQAAKEVSPGVYAVESPVLAGLPPGSELALTVSVETTETGDLLSTSLRMPATTSTQGAHGIHWYEYVLWAAAVAAVFAALAFLVRRRQQMRGTR</sequence>
<evidence type="ECO:0008006" key="5">
    <source>
        <dbReference type="Google" id="ProtNLM"/>
    </source>
</evidence>
<keyword evidence="1" id="KW-1133">Transmembrane helix</keyword>
<keyword evidence="1" id="KW-0472">Membrane</keyword>
<evidence type="ECO:0000256" key="1">
    <source>
        <dbReference type="SAM" id="Phobius"/>
    </source>
</evidence>
<dbReference type="Proteomes" id="UP000632858">
    <property type="component" value="Unassembled WGS sequence"/>
</dbReference>
<comment type="caution">
    <text evidence="3">The sequence shown here is derived from an EMBL/GenBank/DDBJ whole genome shotgun (WGS) entry which is preliminary data.</text>
</comment>
<feature type="transmembrane region" description="Helical" evidence="1">
    <location>
        <begin position="160"/>
        <end position="181"/>
    </location>
</feature>
<dbReference type="AlphaFoldDB" id="A0A917CSQ6"/>
<evidence type="ECO:0000313" key="4">
    <source>
        <dbReference type="Proteomes" id="UP000632858"/>
    </source>
</evidence>
<keyword evidence="1" id="KW-0812">Transmembrane</keyword>
<keyword evidence="4" id="KW-1185">Reference proteome</keyword>
<feature type="signal peptide" evidence="2">
    <location>
        <begin position="1"/>
        <end position="29"/>
    </location>
</feature>
<reference evidence="3" key="1">
    <citation type="journal article" date="2014" name="Int. J. Syst. Evol. Microbiol.">
        <title>Complete genome sequence of Corynebacterium casei LMG S-19264T (=DSM 44701T), isolated from a smear-ripened cheese.</title>
        <authorList>
            <consortium name="US DOE Joint Genome Institute (JGI-PGF)"/>
            <person name="Walter F."/>
            <person name="Albersmeier A."/>
            <person name="Kalinowski J."/>
            <person name="Ruckert C."/>
        </authorList>
    </citation>
    <scope>NUCLEOTIDE SEQUENCE</scope>
    <source>
        <strain evidence="3">CGMCC 1.12726</strain>
    </source>
</reference>
<dbReference type="RefSeq" id="WP_188450258.1">
    <property type="nucleotide sequence ID" value="NZ_BMFO01000006.1"/>
</dbReference>
<evidence type="ECO:0000313" key="3">
    <source>
        <dbReference type="EMBL" id="GGF98320.1"/>
    </source>
</evidence>
<evidence type="ECO:0000256" key="2">
    <source>
        <dbReference type="SAM" id="SignalP"/>
    </source>
</evidence>